<evidence type="ECO:0000313" key="6">
    <source>
        <dbReference type="Proteomes" id="UP001306592"/>
    </source>
</evidence>
<feature type="domain" description="Glycosyltransferase 2-like" evidence="4">
    <location>
        <begin position="5"/>
        <end position="130"/>
    </location>
</feature>
<evidence type="ECO:0000259" key="4">
    <source>
        <dbReference type="Pfam" id="PF00535"/>
    </source>
</evidence>
<keyword evidence="2 5" id="KW-0328">Glycosyltransferase</keyword>
<evidence type="ECO:0000256" key="2">
    <source>
        <dbReference type="ARBA" id="ARBA00022676"/>
    </source>
</evidence>
<dbReference type="Gene3D" id="3.90.550.10">
    <property type="entry name" value="Spore Coat Polysaccharide Biosynthesis Protein SpsA, Chain A"/>
    <property type="match status" value="1"/>
</dbReference>
<evidence type="ECO:0000256" key="3">
    <source>
        <dbReference type="ARBA" id="ARBA00022679"/>
    </source>
</evidence>
<dbReference type="EMBL" id="JBANEI010000008">
    <property type="protein sequence ID" value="MEI2682630.1"/>
    <property type="molecule type" value="Genomic_DNA"/>
</dbReference>
<sequence length="303" mass="33830">MPTVSVLLPVLNGERDIKQCIDSMLAQTLRDFELIVIDDGSTDGTAAVVSAYCDSRIRLISLAENGGTANALNLAWSQSDSKYIALMDHDDIAVPQRLEWQVRMLNGQPRIAAVGGQMNAFGEAQGKVAVPLLDGQIKANLLAATQNLLNPTTMLRRKAIDKTGIRWDAKMSGVFDWAFWCELMFQQVNYANHPEVLLHYRIHGGQQSKDQRHLRPLHAEMRLKILAAFFPDLPLQQATLVEPLLQWIQPPPLNSEAVKSGLQVLSTMLNQPVSRLGEDRNTLNNFLQSCYSRWDQALRPAHA</sequence>
<dbReference type="InterPro" id="IPR050834">
    <property type="entry name" value="Glycosyltransf_2"/>
</dbReference>
<name>A0ABU8DIF6_ERWAP</name>
<keyword evidence="3 5" id="KW-0808">Transferase</keyword>
<gene>
    <name evidence="5" type="ORF">V8N49_13320</name>
</gene>
<evidence type="ECO:0000313" key="5">
    <source>
        <dbReference type="EMBL" id="MEI2682630.1"/>
    </source>
</evidence>
<dbReference type="RefSeq" id="WP_191149325.1">
    <property type="nucleotide sequence ID" value="NZ_JACXBP010000001.1"/>
</dbReference>
<dbReference type="EC" id="2.4.-.-" evidence="5"/>
<dbReference type="InterPro" id="IPR001173">
    <property type="entry name" value="Glyco_trans_2-like"/>
</dbReference>
<dbReference type="CDD" id="cd00761">
    <property type="entry name" value="Glyco_tranf_GTA_type"/>
    <property type="match status" value="1"/>
</dbReference>
<keyword evidence="6" id="KW-1185">Reference proteome</keyword>
<protein>
    <submittedName>
        <fullName evidence="5">Glycosyltransferase family A protein</fullName>
        <ecNumber evidence="5">2.4.-.-</ecNumber>
    </submittedName>
</protein>
<dbReference type="SUPFAM" id="SSF53448">
    <property type="entry name" value="Nucleotide-diphospho-sugar transferases"/>
    <property type="match status" value="1"/>
</dbReference>
<reference evidence="5 6" key="1">
    <citation type="submission" date="2024-02" db="EMBL/GenBank/DDBJ databases">
        <title>First report Erwinia aphidicola in onion in Chile.</title>
        <authorList>
            <person name="Valenzuela M."/>
            <person name="Pena M."/>
            <person name="Dutta B."/>
        </authorList>
    </citation>
    <scope>NUCLEOTIDE SEQUENCE [LARGE SCALE GENOMIC DNA]</scope>
    <source>
        <strain evidence="5 6">QCJ3A</strain>
    </source>
</reference>
<dbReference type="InterPro" id="IPR029044">
    <property type="entry name" value="Nucleotide-diphossugar_trans"/>
</dbReference>
<dbReference type="Proteomes" id="UP001306592">
    <property type="component" value="Unassembled WGS sequence"/>
</dbReference>
<comment type="caution">
    <text evidence="5">The sequence shown here is derived from an EMBL/GenBank/DDBJ whole genome shotgun (WGS) entry which is preliminary data.</text>
</comment>
<dbReference type="Pfam" id="PF00535">
    <property type="entry name" value="Glycos_transf_2"/>
    <property type="match status" value="1"/>
</dbReference>
<dbReference type="PANTHER" id="PTHR43685">
    <property type="entry name" value="GLYCOSYLTRANSFERASE"/>
    <property type="match status" value="1"/>
</dbReference>
<accession>A0ABU8DIF6</accession>
<evidence type="ECO:0000256" key="1">
    <source>
        <dbReference type="ARBA" id="ARBA00006739"/>
    </source>
</evidence>
<proteinExistence type="inferred from homology"/>
<organism evidence="5 6">
    <name type="scientific">Erwinia aphidicola</name>
    <dbReference type="NCBI Taxonomy" id="68334"/>
    <lineage>
        <taxon>Bacteria</taxon>
        <taxon>Pseudomonadati</taxon>
        <taxon>Pseudomonadota</taxon>
        <taxon>Gammaproteobacteria</taxon>
        <taxon>Enterobacterales</taxon>
        <taxon>Erwiniaceae</taxon>
        <taxon>Erwinia</taxon>
    </lineage>
</organism>
<dbReference type="GO" id="GO:0016757">
    <property type="term" value="F:glycosyltransferase activity"/>
    <property type="evidence" value="ECO:0007669"/>
    <property type="project" value="UniProtKB-KW"/>
</dbReference>
<dbReference type="PANTHER" id="PTHR43685:SF5">
    <property type="entry name" value="GLYCOSYLTRANSFERASE EPSE-RELATED"/>
    <property type="match status" value="1"/>
</dbReference>
<comment type="similarity">
    <text evidence="1">Belongs to the glycosyltransferase 2 family.</text>
</comment>